<dbReference type="Proteomes" id="UP000237271">
    <property type="component" value="Unassembled WGS sequence"/>
</dbReference>
<dbReference type="AlphaFoldDB" id="A0A2P4XM10"/>
<proteinExistence type="predicted"/>
<dbReference type="OrthoDB" id="127017at2759"/>
<evidence type="ECO:0000313" key="1">
    <source>
        <dbReference type="EMBL" id="POM66590.1"/>
    </source>
</evidence>
<sequence>MVSVMIQSALNHYNASRNQLWLRIEAVFYARTVRPLQELLDKALQGSQRIKQAAAGIKIDFRDEERTSFEAVKNYCHSQQYPTKQLYLLTDMSDSGWGLVITQVKTWRPDTPIQHQSHELLICMGGSRDQSYIGVS</sequence>
<comment type="caution">
    <text evidence="1">The sequence shown here is derived from an EMBL/GenBank/DDBJ whole genome shotgun (WGS) entry which is preliminary data.</text>
</comment>
<evidence type="ECO:0000313" key="2">
    <source>
        <dbReference type="Proteomes" id="UP000237271"/>
    </source>
</evidence>
<gene>
    <name evidence="1" type="ORF">PHPALM_17524</name>
</gene>
<keyword evidence="2" id="KW-1185">Reference proteome</keyword>
<reference evidence="1 2" key="1">
    <citation type="journal article" date="2017" name="Genome Biol. Evol.">
        <title>Phytophthora megakarya and P. palmivora, closely related causal agents of cacao black pod rot, underwent increases in genome sizes and gene numbers by different mechanisms.</title>
        <authorList>
            <person name="Ali S.S."/>
            <person name="Shao J."/>
            <person name="Lary D.J."/>
            <person name="Kronmiller B."/>
            <person name="Shen D."/>
            <person name="Strem M.D."/>
            <person name="Amoako-Attah I."/>
            <person name="Akrofi A.Y."/>
            <person name="Begoude B.A."/>
            <person name="Ten Hoopen G.M."/>
            <person name="Coulibaly K."/>
            <person name="Kebe B.I."/>
            <person name="Melnick R.L."/>
            <person name="Guiltinan M.J."/>
            <person name="Tyler B.M."/>
            <person name="Meinhardt L.W."/>
            <person name="Bailey B.A."/>
        </authorList>
    </citation>
    <scope>NUCLEOTIDE SEQUENCE [LARGE SCALE GENOMIC DNA]</scope>
    <source>
        <strain evidence="2">sbr112.9</strain>
    </source>
</reference>
<organism evidence="1 2">
    <name type="scientific">Phytophthora palmivora</name>
    <dbReference type="NCBI Taxonomy" id="4796"/>
    <lineage>
        <taxon>Eukaryota</taxon>
        <taxon>Sar</taxon>
        <taxon>Stramenopiles</taxon>
        <taxon>Oomycota</taxon>
        <taxon>Peronosporomycetes</taxon>
        <taxon>Peronosporales</taxon>
        <taxon>Peronosporaceae</taxon>
        <taxon>Phytophthora</taxon>
    </lineage>
</organism>
<dbReference type="EMBL" id="NCKW01009575">
    <property type="protein sequence ID" value="POM66590.1"/>
    <property type="molecule type" value="Genomic_DNA"/>
</dbReference>
<name>A0A2P4XM10_9STRA</name>
<accession>A0A2P4XM10</accession>
<protein>
    <submittedName>
        <fullName evidence="1">Uncharacterized protein</fullName>
    </submittedName>
</protein>